<dbReference type="AlphaFoldDB" id="A0A2V2YZY4"/>
<evidence type="ECO:0000313" key="1">
    <source>
        <dbReference type="EMBL" id="PWW08364.1"/>
    </source>
</evidence>
<evidence type="ECO:0008006" key="3">
    <source>
        <dbReference type="Google" id="ProtNLM"/>
    </source>
</evidence>
<name>A0A2V2YZY4_9BACL</name>
<comment type="caution">
    <text evidence="1">The sequence shown here is derived from an EMBL/GenBank/DDBJ whole genome shotgun (WGS) entry which is preliminary data.</text>
</comment>
<dbReference type="RefSeq" id="WP_110041908.1">
    <property type="nucleotide sequence ID" value="NZ_CP054613.1"/>
</dbReference>
<proteinExistence type="predicted"/>
<organism evidence="1 2">
    <name type="scientific">Paenibacillus cellulosilyticus</name>
    <dbReference type="NCBI Taxonomy" id="375489"/>
    <lineage>
        <taxon>Bacteria</taxon>
        <taxon>Bacillati</taxon>
        <taxon>Bacillota</taxon>
        <taxon>Bacilli</taxon>
        <taxon>Bacillales</taxon>
        <taxon>Paenibacillaceae</taxon>
        <taxon>Paenibacillus</taxon>
    </lineage>
</organism>
<dbReference type="EMBL" id="QGTQ01000001">
    <property type="protein sequence ID" value="PWW08364.1"/>
    <property type="molecule type" value="Genomic_DNA"/>
</dbReference>
<evidence type="ECO:0000313" key="2">
    <source>
        <dbReference type="Proteomes" id="UP000246635"/>
    </source>
</evidence>
<dbReference type="Proteomes" id="UP000246635">
    <property type="component" value="Unassembled WGS sequence"/>
</dbReference>
<sequence length="146" mass="16258">MISLIALVLGSYVLAALSVHLIRYYGRSNHASRSRHYVLYARNEATRMEWFLRSINWFAHRSGTDVRVTVVDCGSSDETFAIVGHFAAKDGCTVESVTPEKHRVLRSSGLDRGTHFASAGEPTARANHAVFVDLNRPEDLAKLPLF</sequence>
<dbReference type="Gene3D" id="3.90.550.10">
    <property type="entry name" value="Spore Coat Polysaccharide Biosynthesis Protein SpsA, Chain A"/>
    <property type="match status" value="1"/>
</dbReference>
<reference evidence="1 2" key="1">
    <citation type="submission" date="2018-05" db="EMBL/GenBank/DDBJ databases">
        <title>Genomic Encyclopedia of Type Strains, Phase III (KMG-III): the genomes of soil and plant-associated and newly described type strains.</title>
        <authorList>
            <person name="Whitman W."/>
        </authorList>
    </citation>
    <scope>NUCLEOTIDE SEQUENCE [LARGE SCALE GENOMIC DNA]</scope>
    <source>
        <strain evidence="1 2">CECT 5696</strain>
    </source>
</reference>
<protein>
    <recommendedName>
        <fullName evidence="3">Glycosyl transferase family 2</fullName>
    </recommendedName>
</protein>
<keyword evidence="2" id="KW-1185">Reference proteome</keyword>
<dbReference type="InterPro" id="IPR029044">
    <property type="entry name" value="Nucleotide-diphossugar_trans"/>
</dbReference>
<gene>
    <name evidence="1" type="ORF">DFQ01_10185</name>
</gene>
<accession>A0A2V2YZY4</accession>
<dbReference type="OrthoDB" id="2990399at2"/>